<evidence type="ECO:0000313" key="2">
    <source>
        <dbReference type="Proteomes" id="UP000183605"/>
    </source>
</evidence>
<dbReference type="AlphaFoldDB" id="A0A1J5B7H6"/>
<dbReference type="Proteomes" id="UP000183605">
    <property type="component" value="Unassembled WGS sequence"/>
</dbReference>
<sequence length="85" mass="9732">MKLEQLLGLQRITLFYLKRNAKVKRIQNHKVKVKRRAGVGAPANTIFSFFQVKLQVNGWVGFNSSSLHSPSRFMVFAERGRKAAE</sequence>
<accession>A0A1J5B7H6</accession>
<evidence type="ECO:0000313" key="1">
    <source>
        <dbReference type="EMBL" id="OIP03946.1"/>
    </source>
</evidence>
<protein>
    <submittedName>
        <fullName evidence="1">Uncharacterized protein</fullName>
    </submittedName>
</protein>
<comment type="caution">
    <text evidence="1">The sequence shown here is derived from an EMBL/GenBank/DDBJ whole genome shotgun (WGS) entry which is preliminary data.</text>
</comment>
<name>A0A1J5B7H6_9BACT</name>
<gene>
    <name evidence="1" type="ORF">AUK18_00965</name>
</gene>
<reference evidence="1 2" key="1">
    <citation type="journal article" date="2016" name="Environ. Microbiol.">
        <title>Genomic resolution of a cold subsurface aquifer community provides metabolic insights for novel microbes adapted to high CO concentrations.</title>
        <authorList>
            <person name="Probst A.J."/>
            <person name="Castelle C.J."/>
            <person name="Singh A."/>
            <person name="Brown C.T."/>
            <person name="Anantharaman K."/>
            <person name="Sharon I."/>
            <person name="Hug L.A."/>
            <person name="Burstein D."/>
            <person name="Emerson J.B."/>
            <person name="Thomas B.C."/>
            <person name="Banfield J.F."/>
        </authorList>
    </citation>
    <scope>NUCLEOTIDE SEQUENCE [LARGE SCALE GENOMIC DNA]</scope>
    <source>
        <strain evidence="1">CG2_30_44_31</strain>
    </source>
</reference>
<proteinExistence type="predicted"/>
<organism evidence="1 2">
    <name type="scientific">Candidatus Beckwithbacteria bacterium CG2_30_44_31</name>
    <dbReference type="NCBI Taxonomy" id="1805035"/>
    <lineage>
        <taxon>Bacteria</taxon>
        <taxon>Candidatus Beckwithiibacteriota</taxon>
    </lineage>
</organism>
<dbReference type="EMBL" id="MNXQ01000019">
    <property type="protein sequence ID" value="OIP03946.1"/>
    <property type="molecule type" value="Genomic_DNA"/>
</dbReference>